<organism evidence="1">
    <name type="scientific">Anguilla anguilla</name>
    <name type="common">European freshwater eel</name>
    <name type="synonym">Muraena anguilla</name>
    <dbReference type="NCBI Taxonomy" id="7936"/>
    <lineage>
        <taxon>Eukaryota</taxon>
        <taxon>Metazoa</taxon>
        <taxon>Chordata</taxon>
        <taxon>Craniata</taxon>
        <taxon>Vertebrata</taxon>
        <taxon>Euteleostomi</taxon>
        <taxon>Actinopterygii</taxon>
        <taxon>Neopterygii</taxon>
        <taxon>Teleostei</taxon>
        <taxon>Anguilliformes</taxon>
        <taxon>Anguillidae</taxon>
        <taxon>Anguilla</taxon>
    </lineage>
</organism>
<reference evidence="1" key="1">
    <citation type="submission" date="2014-11" db="EMBL/GenBank/DDBJ databases">
        <authorList>
            <person name="Amaro Gonzalez C."/>
        </authorList>
    </citation>
    <scope>NUCLEOTIDE SEQUENCE</scope>
</reference>
<dbReference type="EMBL" id="GBXM01097335">
    <property type="protein sequence ID" value="JAH11242.1"/>
    <property type="molecule type" value="Transcribed_RNA"/>
</dbReference>
<name>A0A0E9Q417_ANGAN</name>
<dbReference type="AlphaFoldDB" id="A0A0E9Q417"/>
<protein>
    <submittedName>
        <fullName evidence="1">Uncharacterized protein</fullName>
    </submittedName>
</protein>
<reference evidence="1" key="2">
    <citation type="journal article" date="2015" name="Fish Shellfish Immunol.">
        <title>Early steps in the European eel (Anguilla anguilla)-Vibrio vulnificus interaction in the gills: Role of the RtxA13 toxin.</title>
        <authorList>
            <person name="Callol A."/>
            <person name="Pajuelo D."/>
            <person name="Ebbesson L."/>
            <person name="Teles M."/>
            <person name="MacKenzie S."/>
            <person name="Amaro C."/>
        </authorList>
    </citation>
    <scope>NUCLEOTIDE SEQUENCE</scope>
</reference>
<evidence type="ECO:0000313" key="1">
    <source>
        <dbReference type="EMBL" id="JAH11242.1"/>
    </source>
</evidence>
<proteinExistence type="predicted"/>
<sequence>MSFSAIPLSLNSTTVNLKDCIDILLQ</sequence>
<accession>A0A0E9Q417</accession>